<keyword evidence="2" id="KW-0812">Transmembrane</keyword>
<reference evidence="4 5" key="1">
    <citation type="journal article" date="2020" name="Mol. Biol. Evol.">
        <title>Distinct Expression and Methylation Patterns for Genes with Different Fates following a Single Whole-Genome Duplication in Flowering Plants.</title>
        <authorList>
            <person name="Shi T."/>
            <person name="Rahmani R.S."/>
            <person name="Gugger P.F."/>
            <person name="Wang M."/>
            <person name="Li H."/>
            <person name="Zhang Y."/>
            <person name="Li Z."/>
            <person name="Wang Q."/>
            <person name="Van de Peer Y."/>
            <person name="Marchal K."/>
            <person name="Chen J."/>
        </authorList>
    </citation>
    <scope>NUCLEOTIDE SEQUENCE [LARGE SCALE GENOMIC DNA]</scope>
    <source>
        <tissue evidence="4">Leaf</tissue>
    </source>
</reference>
<evidence type="ECO:0000313" key="4">
    <source>
        <dbReference type="EMBL" id="DAD32582.1"/>
    </source>
</evidence>
<dbReference type="InterPro" id="IPR019557">
    <property type="entry name" value="AminoTfrase-like_pln_mobile"/>
</dbReference>
<gene>
    <name evidence="4" type="ORF">HUJ06_011433</name>
</gene>
<dbReference type="AlphaFoldDB" id="A0A822YJB5"/>
<sequence>MLAHLHEALHKAKGKGKKNISGSCLVLQIFALVRIPALATYFSLLSVQNFPKSFPLVRGWTETIARKSKDTMNRMHLPAAIYSNDNQVVISWRPYADIEDVPIEMAGQLKLCLARVHLICMNRIWLYDSHLCEHQLSCPLAQLVFRKPIKVKSKTRKGDQRDWPTYYVEYITAWNEERDFLVPSPSTPANPPPPASPGSSLAILSPHIQEEA</sequence>
<feature type="region of interest" description="Disordered" evidence="1">
    <location>
        <begin position="182"/>
        <end position="212"/>
    </location>
</feature>
<feature type="domain" description="Aminotransferase-like plant mobile" evidence="3">
    <location>
        <begin position="2"/>
        <end position="180"/>
    </location>
</feature>
<evidence type="ECO:0000313" key="5">
    <source>
        <dbReference type="Proteomes" id="UP000607653"/>
    </source>
</evidence>
<feature type="transmembrane region" description="Helical" evidence="2">
    <location>
        <begin position="20"/>
        <end position="44"/>
    </location>
</feature>
<proteinExistence type="predicted"/>
<evidence type="ECO:0000256" key="1">
    <source>
        <dbReference type="SAM" id="MobiDB-lite"/>
    </source>
</evidence>
<organism evidence="4 5">
    <name type="scientific">Nelumbo nucifera</name>
    <name type="common">Sacred lotus</name>
    <dbReference type="NCBI Taxonomy" id="4432"/>
    <lineage>
        <taxon>Eukaryota</taxon>
        <taxon>Viridiplantae</taxon>
        <taxon>Streptophyta</taxon>
        <taxon>Embryophyta</taxon>
        <taxon>Tracheophyta</taxon>
        <taxon>Spermatophyta</taxon>
        <taxon>Magnoliopsida</taxon>
        <taxon>Proteales</taxon>
        <taxon>Nelumbonaceae</taxon>
        <taxon>Nelumbo</taxon>
    </lineage>
</organism>
<feature type="compositionally biased region" description="Low complexity" evidence="1">
    <location>
        <begin position="197"/>
        <end position="206"/>
    </location>
</feature>
<evidence type="ECO:0000259" key="3">
    <source>
        <dbReference type="Pfam" id="PF10536"/>
    </source>
</evidence>
<dbReference type="EMBL" id="DUZY01000003">
    <property type="protein sequence ID" value="DAD32582.1"/>
    <property type="molecule type" value="Genomic_DNA"/>
</dbReference>
<evidence type="ECO:0000256" key="2">
    <source>
        <dbReference type="SAM" id="Phobius"/>
    </source>
</evidence>
<comment type="caution">
    <text evidence="4">The sequence shown here is derived from an EMBL/GenBank/DDBJ whole genome shotgun (WGS) entry which is preliminary data.</text>
</comment>
<keyword evidence="5" id="KW-1185">Reference proteome</keyword>
<accession>A0A822YJB5</accession>
<protein>
    <recommendedName>
        <fullName evidence="3">Aminotransferase-like plant mobile domain-containing protein</fullName>
    </recommendedName>
</protein>
<dbReference type="Pfam" id="PF10536">
    <property type="entry name" value="PMD"/>
    <property type="match status" value="1"/>
</dbReference>
<keyword evidence="2" id="KW-1133">Transmembrane helix</keyword>
<keyword evidence="2" id="KW-0472">Membrane</keyword>
<name>A0A822YJB5_NELNU</name>
<dbReference type="Proteomes" id="UP000607653">
    <property type="component" value="Unassembled WGS sequence"/>
</dbReference>
<feature type="compositionally biased region" description="Pro residues" evidence="1">
    <location>
        <begin position="185"/>
        <end position="196"/>
    </location>
</feature>